<dbReference type="AlphaFoldDB" id="A0A1R3KJH1"/>
<accession>A0A1R3KJH1</accession>
<dbReference type="EMBL" id="AWUE01013339">
    <property type="protein sequence ID" value="OMP07236.1"/>
    <property type="molecule type" value="Genomic_DNA"/>
</dbReference>
<keyword evidence="2" id="KW-1185">Reference proteome</keyword>
<proteinExistence type="predicted"/>
<sequence>MAIHKNRGTNLYGAAAMIISQRNLVNRLFCRTYTTSTHRYVILLLIREILVGLAQLEADTAILWSPNKKYHSALQASRVPWPMQQVLADILFYKRSIKIQIWKYPHPLQKSLHQLARQASMRITRMTWP</sequence>
<reference evidence="2" key="1">
    <citation type="submission" date="2013-09" db="EMBL/GenBank/DDBJ databases">
        <title>Corchorus olitorius genome sequencing.</title>
        <authorList>
            <person name="Alam M."/>
            <person name="Haque M.S."/>
            <person name="Islam M.S."/>
            <person name="Emdad E.M."/>
            <person name="Islam M.M."/>
            <person name="Ahmed B."/>
            <person name="Halim A."/>
            <person name="Hossen Q.M.M."/>
            <person name="Hossain M.Z."/>
            <person name="Ahmed R."/>
            <person name="Khan M.M."/>
            <person name="Islam R."/>
            <person name="Rashid M.M."/>
            <person name="Khan S.A."/>
            <person name="Rahman M.S."/>
            <person name="Alam M."/>
            <person name="Yahiya A.S."/>
            <person name="Khan M.S."/>
            <person name="Azam M.S."/>
            <person name="Haque T."/>
            <person name="Lashkar M.Z.H."/>
            <person name="Akhand A.I."/>
            <person name="Morshed G."/>
            <person name="Roy S."/>
            <person name="Uddin K.S."/>
            <person name="Rabeya T."/>
            <person name="Hossain A.S."/>
            <person name="Chowdhury A."/>
            <person name="Snigdha A.R."/>
            <person name="Mortoza M.S."/>
            <person name="Matin S.A."/>
            <person name="Hoque S.M.E."/>
            <person name="Islam M.K."/>
            <person name="Roy D.K."/>
            <person name="Haider R."/>
            <person name="Moosa M.M."/>
            <person name="Elias S.M."/>
            <person name="Hasan A.M."/>
            <person name="Jahan S."/>
            <person name="Shafiuddin M."/>
            <person name="Mahmood N."/>
            <person name="Shommy N.S."/>
        </authorList>
    </citation>
    <scope>NUCLEOTIDE SEQUENCE [LARGE SCALE GENOMIC DNA]</scope>
    <source>
        <strain evidence="2">cv. O-4</strain>
    </source>
</reference>
<protein>
    <submittedName>
        <fullName evidence="1">Uncharacterized protein</fullName>
    </submittedName>
</protein>
<evidence type="ECO:0000313" key="2">
    <source>
        <dbReference type="Proteomes" id="UP000187203"/>
    </source>
</evidence>
<organism evidence="1 2">
    <name type="scientific">Corchorus olitorius</name>
    <dbReference type="NCBI Taxonomy" id="93759"/>
    <lineage>
        <taxon>Eukaryota</taxon>
        <taxon>Viridiplantae</taxon>
        <taxon>Streptophyta</taxon>
        <taxon>Embryophyta</taxon>
        <taxon>Tracheophyta</taxon>
        <taxon>Spermatophyta</taxon>
        <taxon>Magnoliopsida</taxon>
        <taxon>eudicotyledons</taxon>
        <taxon>Gunneridae</taxon>
        <taxon>Pentapetalae</taxon>
        <taxon>rosids</taxon>
        <taxon>malvids</taxon>
        <taxon>Malvales</taxon>
        <taxon>Malvaceae</taxon>
        <taxon>Grewioideae</taxon>
        <taxon>Apeibeae</taxon>
        <taxon>Corchorus</taxon>
    </lineage>
</organism>
<gene>
    <name evidence="1" type="ORF">COLO4_07514</name>
</gene>
<name>A0A1R3KJH1_9ROSI</name>
<dbReference type="Proteomes" id="UP000187203">
    <property type="component" value="Unassembled WGS sequence"/>
</dbReference>
<comment type="caution">
    <text evidence="1">The sequence shown here is derived from an EMBL/GenBank/DDBJ whole genome shotgun (WGS) entry which is preliminary data.</text>
</comment>
<evidence type="ECO:0000313" key="1">
    <source>
        <dbReference type="EMBL" id="OMP07236.1"/>
    </source>
</evidence>